<keyword evidence="2" id="KW-1185">Reference proteome</keyword>
<evidence type="ECO:0000313" key="1">
    <source>
        <dbReference type="EMBL" id="QQV90467.1"/>
    </source>
</evidence>
<sequence>MNLTEKLSKYGEVKTCKLITEDVFNVVITKGFSSSGRITLGFLRDCTDAMPLHTRMETCITDDDFGMVVLVKP</sequence>
<accession>A0A8E4ZLS5</accession>
<dbReference type="Proteomes" id="UP000693706">
    <property type="component" value="Segment"/>
</dbReference>
<reference evidence="1" key="1">
    <citation type="submission" date="2020-07" db="EMBL/GenBank/DDBJ databases">
        <title>Highly diverse flavobacterial phages as mortality factor during North Sea spring blooms.</title>
        <authorList>
            <person name="Bartlau N."/>
            <person name="Wichels A."/>
            <person name="Krohne G."/>
            <person name="Adriaenssens E.M."/>
            <person name="Heins A."/>
            <person name="Fuchs B.M."/>
            <person name="Amann R."/>
            <person name="Moraru C."/>
        </authorList>
    </citation>
    <scope>NUCLEOTIDE SEQUENCE</scope>
</reference>
<gene>
    <name evidence="1" type="ORF">Harreka1_60</name>
</gene>
<evidence type="ECO:0000313" key="2">
    <source>
        <dbReference type="Proteomes" id="UP000693706"/>
    </source>
</evidence>
<proteinExistence type="predicted"/>
<protein>
    <submittedName>
        <fullName evidence="1">Uncharacterized protein</fullName>
    </submittedName>
</protein>
<dbReference type="EMBL" id="MT732457">
    <property type="protein sequence ID" value="QQV90467.1"/>
    <property type="molecule type" value="Genomic_DNA"/>
</dbReference>
<name>A0A8E4ZLS5_9CAUD</name>
<organism evidence="1 2">
    <name type="scientific">Olleya phage Harreka_1</name>
    <dbReference type="NCBI Taxonomy" id="2745673"/>
    <lineage>
        <taxon>Viruses</taxon>
        <taxon>Duplodnaviria</taxon>
        <taxon>Heunggongvirae</taxon>
        <taxon>Uroviricota</taxon>
        <taxon>Caudoviricetes</taxon>
        <taxon>Aggregaviridae</taxon>
        <taxon>Harrekavirus</taxon>
        <taxon>Harrekavirus harreka</taxon>
    </lineage>
</organism>